<evidence type="ECO:0000256" key="7">
    <source>
        <dbReference type="ARBA" id="ARBA00022989"/>
    </source>
</evidence>
<comment type="similarity">
    <text evidence="2">Belongs to the multi antimicrobial extrusion (MATE) (TC 2.A.66.1) family. MepA subfamily.</text>
</comment>
<dbReference type="Proteomes" id="UP000233535">
    <property type="component" value="Unassembled WGS sequence"/>
</dbReference>
<comment type="caution">
    <text evidence="12">The sequence shown here is derived from an EMBL/GenBank/DDBJ whole genome shotgun (WGS) entry which is preliminary data.</text>
</comment>
<keyword evidence="7 11" id="KW-1133">Transmembrane helix</keyword>
<dbReference type="EMBL" id="MVDD01000004">
    <property type="protein sequence ID" value="PKQ63817.1"/>
    <property type="molecule type" value="Genomic_DNA"/>
</dbReference>
<reference evidence="12 13" key="1">
    <citation type="journal article" date="2017" name="Front. Microbiol.">
        <title>Labilibaculum manganireducens gen. nov., sp. nov. and Labilibaculum filiforme sp. nov., Novel Bacteroidetes Isolated from Subsurface Sediments of the Baltic Sea.</title>
        <authorList>
            <person name="Vandieken V."/>
            <person name="Marshall I.P."/>
            <person name="Niemann H."/>
            <person name="Engelen B."/>
            <person name="Cypionka H."/>
        </authorList>
    </citation>
    <scope>NUCLEOTIDE SEQUENCE [LARGE SCALE GENOMIC DNA]</scope>
    <source>
        <strain evidence="12 13">59.16B</strain>
    </source>
</reference>
<organism evidence="12 13">
    <name type="scientific">Labilibaculum filiforme</name>
    <dbReference type="NCBI Taxonomy" id="1940526"/>
    <lineage>
        <taxon>Bacteria</taxon>
        <taxon>Pseudomonadati</taxon>
        <taxon>Bacteroidota</taxon>
        <taxon>Bacteroidia</taxon>
        <taxon>Marinilabiliales</taxon>
        <taxon>Marinifilaceae</taxon>
        <taxon>Labilibaculum</taxon>
    </lineage>
</organism>
<feature type="transmembrane region" description="Helical" evidence="11">
    <location>
        <begin position="119"/>
        <end position="141"/>
    </location>
</feature>
<comment type="subcellular location">
    <subcellularLocation>
        <location evidence="1">Cell membrane</location>
        <topology evidence="1">Multi-pass membrane protein</topology>
    </subcellularLocation>
</comment>
<feature type="transmembrane region" description="Helical" evidence="11">
    <location>
        <begin position="342"/>
        <end position="362"/>
    </location>
</feature>
<feature type="transmembrane region" description="Helical" evidence="11">
    <location>
        <begin position="40"/>
        <end position="60"/>
    </location>
</feature>
<feature type="transmembrane region" description="Helical" evidence="11">
    <location>
        <begin position="382"/>
        <end position="400"/>
    </location>
</feature>
<feature type="region of interest" description="Disordered" evidence="10">
    <location>
        <begin position="1"/>
        <end position="20"/>
    </location>
</feature>
<dbReference type="AlphaFoldDB" id="A0A2N3I0M5"/>
<dbReference type="Pfam" id="PF01554">
    <property type="entry name" value="MatE"/>
    <property type="match status" value="2"/>
</dbReference>
<feature type="transmembrane region" description="Helical" evidence="11">
    <location>
        <begin position="291"/>
        <end position="314"/>
    </location>
</feature>
<dbReference type="GO" id="GO:0042910">
    <property type="term" value="F:xenobiotic transmembrane transporter activity"/>
    <property type="evidence" value="ECO:0007669"/>
    <property type="project" value="InterPro"/>
</dbReference>
<keyword evidence="6 11" id="KW-0812">Transmembrane</keyword>
<keyword evidence="8 11" id="KW-0472">Membrane</keyword>
<evidence type="ECO:0000256" key="9">
    <source>
        <dbReference type="ARBA" id="ARBA00023251"/>
    </source>
</evidence>
<feature type="transmembrane region" description="Helical" evidence="11">
    <location>
        <begin position="80"/>
        <end position="107"/>
    </location>
</feature>
<keyword evidence="5" id="KW-1003">Cell membrane</keyword>
<evidence type="ECO:0000256" key="10">
    <source>
        <dbReference type="SAM" id="MobiDB-lite"/>
    </source>
</evidence>
<dbReference type="OrthoDB" id="9811110at2"/>
<name>A0A2N3I0M5_9BACT</name>
<sequence length="477" mass="52679">MNLEQRKTVNDTTRGGKMDQNKRKNYTQQYSLKDDPIRKLLFVFAGPAVIGLLVNALYNIVDRIFVGQFVGAEGLSAVTFVFPITIFQFAFVLLFGSGTGVLIAKYLGQEKPEEAEKVLGNMMAGLFITTILFTLAGFLFYKPLLSAFGAKGTLLNLSSDYLLIIIMGFPFSFFLALEFTCRAEGNPRLPAILILISSLINICLDIVFMKIFKMGVSGAALATIIAQAVNSLLMLHYYIRGKSLVKLAWKNIKLQKHIILPILAVGLAPFIMDSAMGIQNAIANNLLLKSGGIHAVAAMGIIFAVNTFFMMTALGTGDGMQPIISFNFGAKRPDRTKKTLDYALKVVGLVALLGSAIIELFPTQITSVFIHNNENILRITKPALLIFALSIPFYMLQIVITRYFQAMHANKIAAFLAILRPVLLFVPIVYFLNWTNGLQGIWMAFVLSDSLAAFISFGFVRNYSQKHQNSSITGNRF</sequence>
<evidence type="ECO:0000313" key="12">
    <source>
        <dbReference type="EMBL" id="PKQ63817.1"/>
    </source>
</evidence>
<dbReference type="GO" id="GO:0005886">
    <property type="term" value="C:plasma membrane"/>
    <property type="evidence" value="ECO:0007669"/>
    <property type="project" value="UniProtKB-SubCell"/>
</dbReference>
<evidence type="ECO:0000256" key="4">
    <source>
        <dbReference type="ARBA" id="ARBA00022448"/>
    </source>
</evidence>
<keyword evidence="4" id="KW-0813">Transport</keyword>
<dbReference type="CDD" id="cd13143">
    <property type="entry name" value="MATE_MepA_like"/>
    <property type="match status" value="1"/>
</dbReference>
<feature type="transmembrane region" description="Helical" evidence="11">
    <location>
        <begin position="258"/>
        <end position="279"/>
    </location>
</feature>
<keyword evidence="9" id="KW-0046">Antibiotic resistance</keyword>
<dbReference type="InterPro" id="IPR051327">
    <property type="entry name" value="MATE_MepA_subfamily"/>
</dbReference>
<dbReference type="PANTHER" id="PTHR43823">
    <property type="entry name" value="SPORULATION PROTEIN YKVU"/>
    <property type="match status" value="1"/>
</dbReference>
<proteinExistence type="inferred from homology"/>
<protein>
    <recommendedName>
        <fullName evidence="3">Multidrug export protein MepA</fullName>
    </recommendedName>
</protein>
<feature type="transmembrane region" description="Helical" evidence="11">
    <location>
        <begin position="191"/>
        <end position="212"/>
    </location>
</feature>
<keyword evidence="13" id="KW-1185">Reference proteome</keyword>
<accession>A0A2N3I0M5</accession>
<dbReference type="PIRSF" id="PIRSF006603">
    <property type="entry name" value="DinF"/>
    <property type="match status" value="1"/>
</dbReference>
<evidence type="ECO:0000256" key="5">
    <source>
        <dbReference type="ARBA" id="ARBA00022475"/>
    </source>
</evidence>
<feature type="transmembrane region" description="Helical" evidence="11">
    <location>
        <begin position="161"/>
        <end position="179"/>
    </location>
</feature>
<evidence type="ECO:0000313" key="13">
    <source>
        <dbReference type="Proteomes" id="UP000233535"/>
    </source>
</evidence>
<dbReference type="RefSeq" id="WP_101260761.1">
    <property type="nucleotide sequence ID" value="NZ_MVDD01000004.1"/>
</dbReference>
<dbReference type="InterPro" id="IPR045070">
    <property type="entry name" value="MATE_MepA-like"/>
</dbReference>
<dbReference type="NCBIfam" id="TIGR00797">
    <property type="entry name" value="matE"/>
    <property type="match status" value="1"/>
</dbReference>
<evidence type="ECO:0000256" key="8">
    <source>
        <dbReference type="ARBA" id="ARBA00023136"/>
    </source>
</evidence>
<evidence type="ECO:0000256" key="2">
    <source>
        <dbReference type="ARBA" id="ARBA00008417"/>
    </source>
</evidence>
<dbReference type="GO" id="GO:0015297">
    <property type="term" value="F:antiporter activity"/>
    <property type="evidence" value="ECO:0007669"/>
    <property type="project" value="InterPro"/>
</dbReference>
<feature type="transmembrane region" description="Helical" evidence="11">
    <location>
        <begin position="440"/>
        <end position="460"/>
    </location>
</feature>
<evidence type="ECO:0000256" key="6">
    <source>
        <dbReference type="ARBA" id="ARBA00022692"/>
    </source>
</evidence>
<evidence type="ECO:0000256" key="1">
    <source>
        <dbReference type="ARBA" id="ARBA00004651"/>
    </source>
</evidence>
<evidence type="ECO:0000256" key="11">
    <source>
        <dbReference type="SAM" id="Phobius"/>
    </source>
</evidence>
<evidence type="ECO:0000256" key="3">
    <source>
        <dbReference type="ARBA" id="ARBA00022106"/>
    </source>
</evidence>
<dbReference type="GO" id="GO:0046677">
    <property type="term" value="P:response to antibiotic"/>
    <property type="evidence" value="ECO:0007669"/>
    <property type="project" value="UniProtKB-KW"/>
</dbReference>
<feature type="transmembrane region" description="Helical" evidence="11">
    <location>
        <begin position="218"/>
        <end position="238"/>
    </location>
</feature>
<gene>
    <name evidence="12" type="ORF">BZG02_07270</name>
</gene>
<dbReference type="InterPro" id="IPR048279">
    <property type="entry name" value="MdtK-like"/>
</dbReference>
<dbReference type="InterPro" id="IPR002528">
    <property type="entry name" value="MATE_fam"/>
</dbReference>
<dbReference type="PANTHER" id="PTHR43823:SF3">
    <property type="entry name" value="MULTIDRUG EXPORT PROTEIN MEPA"/>
    <property type="match status" value="1"/>
</dbReference>
<feature type="transmembrane region" description="Helical" evidence="11">
    <location>
        <begin position="412"/>
        <end position="434"/>
    </location>
</feature>